<dbReference type="SUPFAM" id="SSF56091">
    <property type="entry name" value="DNA ligase/mRNA capping enzyme, catalytic domain"/>
    <property type="match status" value="1"/>
</dbReference>
<comment type="similarity">
    <text evidence="1">Belongs to the ATP-dependent DNA ligase family.</text>
</comment>
<dbReference type="CDD" id="cd07971">
    <property type="entry name" value="OBF_DNA_ligase_LigD"/>
    <property type="match status" value="1"/>
</dbReference>
<dbReference type="CDD" id="cd07906">
    <property type="entry name" value="Adenylation_DNA_ligase_LigD_LigC"/>
    <property type="match status" value="1"/>
</dbReference>
<dbReference type="PANTHER" id="PTHR45674:SF4">
    <property type="entry name" value="DNA LIGASE 1"/>
    <property type="match status" value="1"/>
</dbReference>
<dbReference type="Pfam" id="PF04679">
    <property type="entry name" value="DNA_ligase_A_C"/>
    <property type="match status" value="1"/>
</dbReference>
<evidence type="ECO:0000256" key="4">
    <source>
        <dbReference type="ARBA" id="ARBA00034003"/>
    </source>
</evidence>
<dbReference type="Proteomes" id="UP001155280">
    <property type="component" value="Unassembled WGS sequence"/>
</dbReference>
<sequence>MNDLLKSIPEELQQKLKEKKQPGWMSPMLAKLTHDVFSDANWIFERKLDGERCLVFKKNGRVELMSRNQKELNNTYPELVKALESQKADNFIADAEIVAFDGNVTSFRKLQKRMHLKDSAEIASSKVKVYIYVFDLMYHDGFELDELKLTERKKMLRDLLDFEDPIRYTPHRNENGKEYYQEACKKHWEGLIAKKANSNYAHSRSSNWLKFKCENQQEFVIVGYTKPQGERKGFGAILIGFYKDDQLKYAGKVGTGYTDQMLEDLHAQFQEIEVEEPAVSGSKLPSKDVYWLKPKMVAEVAFTEWTSTDKLRHPRYLGLRRDKKPKEVVKEA</sequence>
<dbReference type="InterPro" id="IPR014146">
    <property type="entry name" value="LigD_ligase_dom"/>
</dbReference>
<dbReference type="GO" id="GO:0006310">
    <property type="term" value="P:DNA recombination"/>
    <property type="evidence" value="ECO:0007669"/>
    <property type="project" value="InterPro"/>
</dbReference>
<evidence type="ECO:0000256" key="1">
    <source>
        <dbReference type="ARBA" id="ARBA00007572"/>
    </source>
</evidence>
<evidence type="ECO:0000313" key="7">
    <source>
        <dbReference type="Proteomes" id="UP001155280"/>
    </source>
</evidence>
<dbReference type="Gene3D" id="3.30.470.30">
    <property type="entry name" value="DNA ligase/mRNA capping enzyme"/>
    <property type="match status" value="1"/>
</dbReference>
<dbReference type="GO" id="GO:0006281">
    <property type="term" value="P:DNA repair"/>
    <property type="evidence" value="ECO:0007669"/>
    <property type="project" value="InterPro"/>
</dbReference>
<accession>A0A9X2I722</accession>
<evidence type="ECO:0000313" key="6">
    <source>
        <dbReference type="EMBL" id="MCP9198864.1"/>
    </source>
</evidence>
<dbReference type="InterPro" id="IPR012309">
    <property type="entry name" value="DNA_ligase_ATP-dep_C"/>
</dbReference>
<dbReference type="InterPro" id="IPR012310">
    <property type="entry name" value="DNA_ligase_ATP-dep_cent"/>
</dbReference>
<evidence type="ECO:0000259" key="5">
    <source>
        <dbReference type="PROSITE" id="PS50160"/>
    </source>
</evidence>
<dbReference type="GO" id="GO:0003910">
    <property type="term" value="F:DNA ligase (ATP) activity"/>
    <property type="evidence" value="ECO:0007669"/>
    <property type="project" value="UniProtKB-EC"/>
</dbReference>
<evidence type="ECO:0000256" key="3">
    <source>
        <dbReference type="ARBA" id="ARBA00022598"/>
    </source>
</evidence>
<dbReference type="PANTHER" id="PTHR45674">
    <property type="entry name" value="DNA LIGASE 1/3 FAMILY MEMBER"/>
    <property type="match status" value="1"/>
</dbReference>
<dbReference type="InterPro" id="IPR016059">
    <property type="entry name" value="DNA_ligase_ATP-dep_CS"/>
</dbReference>
<comment type="caution">
    <text evidence="6">The sequence shown here is derived from an EMBL/GenBank/DDBJ whole genome shotgun (WGS) entry which is preliminary data.</text>
</comment>
<dbReference type="AlphaFoldDB" id="A0A9X2I722"/>
<dbReference type="Pfam" id="PF01068">
    <property type="entry name" value="DNA_ligase_A_M"/>
    <property type="match status" value="1"/>
</dbReference>
<protein>
    <recommendedName>
        <fullName evidence="2">DNA ligase (ATP)</fullName>
        <ecNumber evidence="2">6.5.1.1</ecNumber>
    </recommendedName>
</protein>
<keyword evidence="7" id="KW-1185">Reference proteome</keyword>
<dbReference type="InterPro" id="IPR050191">
    <property type="entry name" value="ATP-dep_DNA_ligase"/>
</dbReference>
<dbReference type="RefSeq" id="WP_241550865.1">
    <property type="nucleotide sequence ID" value="NZ_JANCNS010000001.1"/>
</dbReference>
<dbReference type="SUPFAM" id="SSF50249">
    <property type="entry name" value="Nucleic acid-binding proteins"/>
    <property type="match status" value="1"/>
</dbReference>
<dbReference type="PROSITE" id="PS50160">
    <property type="entry name" value="DNA_LIGASE_A3"/>
    <property type="match status" value="1"/>
</dbReference>
<feature type="domain" description="ATP-dependent DNA ligase family profile" evidence="5">
    <location>
        <begin position="122"/>
        <end position="223"/>
    </location>
</feature>
<proteinExistence type="inferred from homology"/>
<comment type="catalytic activity">
    <reaction evidence="4">
        <text>ATP + (deoxyribonucleotide)n-3'-hydroxyl + 5'-phospho-(deoxyribonucleotide)m = (deoxyribonucleotide)n+m + AMP + diphosphate.</text>
        <dbReference type="EC" id="6.5.1.1"/>
    </reaction>
</comment>
<dbReference type="GO" id="GO:0005524">
    <property type="term" value="F:ATP binding"/>
    <property type="evidence" value="ECO:0007669"/>
    <property type="project" value="InterPro"/>
</dbReference>
<gene>
    <name evidence="6" type="primary">ligD</name>
    <name evidence="6" type="ORF">MKO06_03030</name>
</gene>
<evidence type="ECO:0000256" key="2">
    <source>
        <dbReference type="ARBA" id="ARBA00012727"/>
    </source>
</evidence>
<dbReference type="EMBL" id="JANCNS010000001">
    <property type="protein sequence ID" value="MCP9198864.1"/>
    <property type="molecule type" value="Genomic_DNA"/>
</dbReference>
<dbReference type="InterPro" id="IPR012340">
    <property type="entry name" value="NA-bd_OB-fold"/>
</dbReference>
<dbReference type="Gene3D" id="2.40.50.140">
    <property type="entry name" value="Nucleic acid-binding proteins"/>
    <property type="match status" value="1"/>
</dbReference>
<dbReference type="PROSITE" id="PS00697">
    <property type="entry name" value="DNA_LIGASE_A1"/>
    <property type="match status" value="1"/>
</dbReference>
<dbReference type="EC" id="6.5.1.1" evidence="2"/>
<reference evidence="6" key="1">
    <citation type="submission" date="2022-07" db="EMBL/GenBank/DDBJ databases">
        <title>Gramela sediminis sp. nov., isolated from deep-sea sediment of the Indian Ocean.</title>
        <authorList>
            <person name="Shi H."/>
        </authorList>
    </citation>
    <scope>NUCLEOTIDE SEQUENCE</scope>
    <source>
        <strain evidence="6">GC03-9</strain>
    </source>
</reference>
<organism evidence="6 7">
    <name type="scientific">Christiangramia oceanisediminis</name>
    <dbReference type="NCBI Taxonomy" id="2920386"/>
    <lineage>
        <taxon>Bacteria</taxon>
        <taxon>Pseudomonadati</taxon>
        <taxon>Bacteroidota</taxon>
        <taxon>Flavobacteriia</taxon>
        <taxon>Flavobacteriales</taxon>
        <taxon>Flavobacteriaceae</taxon>
        <taxon>Christiangramia</taxon>
    </lineage>
</organism>
<name>A0A9X2I722_9FLAO</name>
<keyword evidence="3 6" id="KW-0436">Ligase</keyword>
<dbReference type="NCBIfam" id="TIGR02779">
    <property type="entry name" value="NHEJ_ligase_lig"/>
    <property type="match status" value="1"/>
</dbReference>